<proteinExistence type="predicted"/>
<dbReference type="SUPFAM" id="SSF63748">
    <property type="entry name" value="Tudor/PWWP/MBT"/>
    <property type="match status" value="1"/>
</dbReference>
<accession>A0ABQ9JU33</accession>
<name>A0ABQ9JU33_9CUCU</name>
<dbReference type="InterPro" id="IPR000313">
    <property type="entry name" value="PWWP_dom"/>
</dbReference>
<evidence type="ECO:0000259" key="1">
    <source>
        <dbReference type="SMART" id="SM00293"/>
    </source>
</evidence>
<dbReference type="SMART" id="SM00293">
    <property type="entry name" value="PWWP"/>
    <property type="match status" value="1"/>
</dbReference>
<dbReference type="Gene3D" id="2.30.30.140">
    <property type="match status" value="1"/>
</dbReference>
<keyword evidence="3" id="KW-1185">Reference proteome</keyword>
<sequence>MTVISQTTNNRDTSLQLIEVPRMKKSFKVGDKVFAKVKGYPPWPAQIIGENGKKYNVEFYGTGETGFSSARACSIVLDNQHNPRLLSIDLLSKI</sequence>
<reference evidence="2" key="1">
    <citation type="journal article" date="2023" name="Insect Mol. Biol.">
        <title>Genome sequencing provides insights into the evolution of gene families encoding plant cell wall-degrading enzymes in longhorned beetles.</title>
        <authorList>
            <person name="Shin N.R."/>
            <person name="Okamura Y."/>
            <person name="Kirsch R."/>
            <person name="Pauchet Y."/>
        </authorList>
    </citation>
    <scope>NUCLEOTIDE SEQUENCE</scope>
    <source>
        <strain evidence="2">MMC_N1</strain>
    </source>
</reference>
<protein>
    <recommendedName>
        <fullName evidence="1">PWWP domain-containing protein</fullName>
    </recommendedName>
</protein>
<gene>
    <name evidence="2" type="ORF">NQ317_007397</name>
</gene>
<dbReference type="PANTHER" id="PTHR12550">
    <property type="entry name" value="HEPATOMA-DERIVED GROWTH FACTOR-RELATED"/>
    <property type="match status" value="1"/>
</dbReference>
<evidence type="ECO:0000313" key="3">
    <source>
        <dbReference type="Proteomes" id="UP001162164"/>
    </source>
</evidence>
<dbReference type="Pfam" id="PF00855">
    <property type="entry name" value="PWWP"/>
    <property type="match status" value="1"/>
</dbReference>
<dbReference type="Proteomes" id="UP001162164">
    <property type="component" value="Unassembled WGS sequence"/>
</dbReference>
<comment type="caution">
    <text evidence="2">The sequence shown here is derived from an EMBL/GenBank/DDBJ whole genome shotgun (WGS) entry which is preliminary data.</text>
</comment>
<organism evidence="2 3">
    <name type="scientific">Molorchus minor</name>
    <dbReference type="NCBI Taxonomy" id="1323400"/>
    <lineage>
        <taxon>Eukaryota</taxon>
        <taxon>Metazoa</taxon>
        <taxon>Ecdysozoa</taxon>
        <taxon>Arthropoda</taxon>
        <taxon>Hexapoda</taxon>
        <taxon>Insecta</taxon>
        <taxon>Pterygota</taxon>
        <taxon>Neoptera</taxon>
        <taxon>Endopterygota</taxon>
        <taxon>Coleoptera</taxon>
        <taxon>Polyphaga</taxon>
        <taxon>Cucujiformia</taxon>
        <taxon>Chrysomeloidea</taxon>
        <taxon>Cerambycidae</taxon>
        <taxon>Lamiinae</taxon>
        <taxon>Monochamini</taxon>
        <taxon>Molorchus</taxon>
    </lineage>
</organism>
<evidence type="ECO:0000313" key="2">
    <source>
        <dbReference type="EMBL" id="KAJ8981811.1"/>
    </source>
</evidence>
<dbReference type="EMBL" id="JAPWTJ010000162">
    <property type="protein sequence ID" value="KAJ8981811.1"/>
    <property type="molecule type" value="Genomic_DNA"/>
</dbReference>
<dbReference type="PANTHER" id="PTHR12550:SF70">
    <property type="entry name" value="JIL-1 ANCHORING AND STABILIZING PROTEIN, ISOFORM A"/>
    <property type="match status" value="1"/>
</dbReference>
<feature type="domain" description="PWWP" evidence="1">
    <location>
        <begin position="27"/>
        <end position="77"/>
    </location>
</feature>